<name>A0A081FTW2_9GAMM</name>
<dbReference type="Pfam" id="PF00857">
    <property type="entry name" value="Isochorismatase"/>
    <property type="match status" value="1"/>
</dbReference>
<organism evidence="2 3">
    <name type="scientific">Marinobacterium lacunae</name>
    <dbReference type="NCBI Taxonomy" id="1232683"/>
    <lineage>
        <taxon>Bacteria</taxon>
        <taxon>Pseudomonadati</taxon>
        <taxon>Pseudomonadota</taxon>
        <taxon>Gammaproteobacteria</taxon>
        <taxon>Oceanospirillales</taxon>
        <taxon>Oceanospirillaceae</taxon>
        <taxon>Marinobacterium</taxon>
    </lineage>
</organism>
<evidence type="ECO:0000313" key="2">
    <source>
        <dbReference type="EMBL" id="KEA61967.1"/>
    </source>
</evidence>
<protein>
    <submittedName>
        <fullName evidence="2">Isochorismatase</fullName>
        <ecNumber evidence="2">3.3.2.1</ecNumber>
    </submittedName>
</protein>
<dbReference type="RefSeq" id="WP_036191134.1">
    <property type="nucleotide sequence ID" value="NZ_JMQN01000057.1"/>
</dbReference>
<dbReference type="Proteomes" id="UP000028252">
    <property type="component" value="Unassembled WGS sequence"/>
</dbReference>
<dbReference type="EC" id="3.3.2.1" evidence="2"/>
<evidence type="ECO:0000259" key="1">
    <source>
        <dbReference type="Pfam" id="PF00857"/>
    </source>
</evidence>
<dbReference type="AlphaFoldDB" id="A0A081FTW2"/>
<keyword evidence="2" id="KW-0378">Hydrolase</keyword>
<dbReference type="PANTHER" id="PTHR14119:SF3">
    <property type="entry name" value="ISOCHORISMATASE DOMAIN-CONTAINING PROTEIN 2"/>
    <property type="match status" value="1"/>
</dbReference>
<keyword evidence="3" id="KW-1185">Reference proteome</keyword>
<comment type="caution">
    <text evidence="2">The sequence shown here is derived from an EMBL/GenBank/DDBJ whole genome shotgun (WGS) entry which is preliminary data.</text>
</comment>
<reference evidence="2 3" key="1">
    <citation type="submission" date="2014-04" db="EMBL/GenBank/DDBJ databases">
        <title>Marinobacterium kochiensis sp. nov., isolated from sediment sample collected from Kochi backwaters in Kerala, India.</title>
        <authorList>
            <person name="Singh A."/>
            <person name="Pinnaka A.K."/>
        </authorList>
    </citation>
    <scope>NUCLEOTIDE SEQUENCE [LARGE SCALE GENOMIC DNA]</scope>
    <source>
        <strain evidence="2 3">AK27</strain>
    </source>
</reference>
<dbReference type="eggNOG" id="COG1335">
    <property type="taxonomic scope" value="Bacteria"/>
</dbReference>
<dbReference type="InterPro" id="IPR050993">
    <property type="entry name" value="Isochorismatase_domain"/>
</dbReference>
<dbReference type="OrthoDB" id="9796958at2"/>
<dbReference type="STRING" id="1232683.ADIMK_3628"/>
<accession>A0A081FTW2</accession>
<dbReference type="CDD" id="cd01012">
    <property type="entry name" value="YcaC_related"/>
    <property type="match status" value="1"/>
</dbReference>
<dbReference type="InterPro" id="IPR000868">
    <property type="entry name" value="Isochorismatase-like_dom"/>
</dbReference>
<feature type="domain" description="Isochorismatase-like" evidence="1">
    <location>
        <begin position="8"/>
        <end position="157"/>
    </location>
</feature>
<evidence type="ECO:0000313" key="3">
    <source>
        <dbReference type="Proteomes" id="UP000028252"/>
    </source>
</evidence>
<dbReference type="PATRIC" id="fig|1232683.4.peg.3568"/>
<dbReference type="PANTHER" id="PTHR14119">
    <property type="entry name" value="HYDROLASE"/>
    <property type="match status" value="1"/>
</dbReference>
<dbReference type="Gene3D" id="3.40.50.850">
    <property type="entry name" value="Isochorismatase-like"/>
    <property type="match status" value="1"/>
</dbReference>
<gene>
    <name evidence="2" type="ORF">ADIMK_3628</name>
</gene>
<proteinExistence type="predicted"/>
<sequence length="181" mass="20161">MLIHPDRSLLLLVDVQEKLVPAIDDAAHLIDNCGWLTDVANRLHIPVIATEQYPQGLGGTIEVLRQRVPQEQIFAKMAFSCVSETACADAINSVKAEQIVIAGIEAHVCVLQTAMELKQQAREVFVVEDCVGSRSPSDKAAALARLRQNGVQIVTREMVAFEWLRKAGDDRFRQISREFLR</sequence>
<dbReference type="EMBL" id="JMQN01000057">
    <property type="protein sequence ID" value="KEA61967.1"/>
    <property type="molecule type" value="Genomic_DNA"/>
</dbReference>
<dbReference type="InterPro" id="IPR036380">
    <property type="entry name" value="Isochorismatase-like_sf"/>
</dbReference>
<dbReference type="SUPFAM" id="SSF52499">
    <property type="entry name" value="Isochorismatase-like hydrolases"/>
    <property type="match status" value="1"/>
</dbReference>
<dbReference type="GO" id="GO:0008908">
    <property type="term" value="F:isochorismatase activity"/>
    <property type="evidence" value="ECO:0007669"/>
    <property type="project" value="UniProtKB-EC"/>
</dbReference>